<evidence type="ECO:0000313" key="2">
    <source>
        <dbReference type="Proteomes" id="UP000217431"/>
    </source>
</evidence>
<reference evidence="1 2" key="1">
    <citation type="journal article" date="2016" name="DNA Res.">
        <title>The complete genome sequencing of Prevotella intermedia strain OMA14 and a subsequent fine-scale, intra-species genomic comparison reveal an unusual amplification of conjugative and mobile transposons and identify a novel Prevotella-lineage-specific repeat.</title>
        <authorList>
            <person name="Naito M."/>
            <person name="Ogura Y."/>
            <person name="Itoh T."/>
            <person name="Shoji M."/>
            <person name="Okamoto M."/>
            <person name="Hayashi T."/>
            <person name="Nakayama K."/>
        </authorList>
    </citation>
    <scope>NUCLEOTIDE SEQUENCE [LARGE SCALE GENOMIC DNA]</scope>
    <source>
        <strain evidence="1 2">OMA14</strain>
    </source>
</reference>
<proteinExistence type="predicted"/>
<protein>
    <recommendedName>
        <fullName evidence="3">HIRAN domain-containing protein</fullName>
    </recommendedName>
</protein>
<evidence type="ECO:0008006" key="3">
    <source>
        <dbReference type="Google" id="ProtNLM"/>
    </source>
</evidence>
<organism evidence="1 2">
    <name type="scientific">Prevotella intermedia</name>
    <dbReference type="NCBI Taxonomy" id="28131"/>
    <lineage>
        <taxon>Bacteria</taxon>
        <taxon>Pseudomonadati</taxon>
        <taxon>Bacteroidota</taxon>
        <taxon>Bacteroidia</taxon>
        <taxon>Bacteroidales</taxon>
        <taxon>Prevotellaceae</taxon>
        <taxon>Prevotella</taxon>
    </lineage>
</organism>
<dbReference type="RefSeq" id="WP_096404705.1">
    <property type="nucleotide sequence ID" value="NZ_AP014597.1"/>
</dbReference>
<gene>
    <name evidence="1" type="ORF">PIOMA14_I_0012</name>
</gene>
<evidence type="ECO:0000313" key="1">
    <source>
        <dbReference type="EMBL" id="BAU16521.1"/>
    </source>
</evidence>
<accession>A0A0S3UG66</accession>
<dbReference type="AlphaFoldDB" id="A0A0S3UG66"/>
<dbReference type="EMBL" id="AP014597">
    <property type="protein sequence ID" value="BAU16521.1"/>
    <property type="molecule type" value="Genomic_DNA"/>
</dbReference>
<sequence>MTIVNIALILFTVLCIIWLAKRTKIARSKPQKYVEPLPYKPLSLSEVKEFYTDGELLCRAGYLHYHLDTANAIDEDEEGLFVGYAKADPQHAERICIYDLQHTERGHIDNQTDLYHSLSVRKQAAVYGFLLHSEAKGYYGEVCVKVR</sequence>
<dbReference type="Proteomes" id="UP000217431">
    <property type="component" value="Chromosome I"/>
</dbReference>
<name>A0A0S3UG66_PREIN</name>